<proteinExistence type="inferred from homology"/>
<evidence type="ECO:0000313" key="10">
    <source>
        <dbReference type="EMBL" id="WRO22824.1"/>
    </source>
</evidence>
<gene>
    <name evidence="10" type="ORF">MFMK1_002665</name>
</gene>
<dbReference type="InterPro" id="IPR013786">
    <property type="entry name" value="AcylCoA_DH/ox_N"/>
</dbReference>
<dbReference type="InterPro" id="IPR006091">
    <property type="entry name" value="Acyl-CoA_Oxase/DH_mid-dom"/>
</dbReference>
<reference evidence="10 11" key="1">
    <citation type="submission" date="2023-04" db="EMBL/GenBank/DDBJ databases">
        <authorList>
            <person name="Hsu D."/>
        </authorList>
    </citation>
    <scope>NUCLEOTIDE SEQUENCE [LARGE SCALE GENOMIC DNA]</scope>
    <source>
        <strain evidence="10 11">MK1</strain>
    </source>
</reference>
<dbReference type="Proteomes" id="UP001329915">
    <property type="component" value="Chromosome"/>
</dbReference>
<dbReference type="SUPFAM" id="SSF47203">
    <property type="entry name" value="Acyl-CoA dehydrogenase C-terminal domain-like"/>
    <property type="match status" value="1"/>
</dbReference>
<evidence type="ECO:0000256" key="3">
    <source>
        <dbReference type="ARBA" id="ARBA00022630"/>
    </source>
</evidence>
<dbReference type="FunFam" id="2.40.110.10:FF:000001">
    <property type="entry name" value="Acyl-CoA dehydrogenase, mitochondrial"/>
    <property type="match status" value="1"/>
</dbReference>
<dbReference type="InterPro" id="IPR037069">
    <property type="entry name" value="AcylCoA_DH/ox_N_sf"/>
</dbReference>
<evidence type="ECO:0000259" key="9">
    <source>
        <dbReference type="Pfam" id="PF02771"/>
    </source>
</evidence>
<sequence>MVKNMVRDLAHNEFAEKAGEVDQLGIFPWDNIKLMAEHGLLGINIPEKYSGAGSDTVSHVLAIEEVARVCASTSVVLTTQALVLAPLMIAGTEEQKQKYVTPMARGDVLGSFCLTEPGAGSDAGSIKTLAVRDGDNYVINGQKCFITNAGESEIYVVVAKTDKDKGHRGISLFVVEKGTPGLTFGKKEDKMGIRGSVTREVIFENCCVPKENLLGEENMGFRILMQTLDHTRTGVGAQALGIAQGALDAAVKYAGERVQFGNTLNSFQTIQVMLADMATQVEAARLLVHQAAYDLDEGKDITRISSMAKLCASDVAMQVTTDAVQVLGGYGYIKEYPVERMMRDAKITQIYEGTNQVQRLVIAKTLF</sequence>
<dbReference type="Gene3D" id="1.20.140.10">
    <property type="entry name" value="Butyryl-CoA Dehydrogenase, subunit A, domain 3"/>
    <property type="match status" value="1"/>
</dbReference>
<dbReference type="GO" id="GO:0003995">
    <property type="term" value="F:acyl-CoA dehydrogenase activity"/>
    <property type="evidence" value="ECO:0007669"/>
    <property type="project" value="InterPro"/>
</dbReference>
<dbReference type="PROSITE" id="PS00073">
    <property type="entry name" value="ACYL_COA_DH_2"/>
    <property type="match status" value="1"/>
</dbReference>
<dbReference type="EMBL" id="CP121694">
    <property type="protein sequence ID" value="WRO22824.1"/>
    <property type="molecule type" value="Genomic_DNA"/>
</dbReference>
<dbReference type="CDD" id="cd01158">
    <property type="entry name" value="SCAD_SBCAD"/>
    <property type="match status" value="1"/>
</dbReference>
<comment type="similarity">
    <text evidence="2 6">Belongs to the acyl-CoA dehydrogenase family.</text>
</comment>
<accession>A0AAU0UPV8</accession>
<evidence type="ECO:0000256" key="1">
    <source>
        <dbReference type="ARBA" id="ARBA00001974"/>
    </source>
</evidence>
<dbReference type="InterPro" id="IPR006089">
    <property type="entry name" value="Acyl-CoA_DH_CS"/>
</dbReference>
<keyword evidence="11" id="KW-1185">Reference proteome</keyword>
<name>A0AAU0UPV8_9FIRM</name>
<dbReference type="GO" id="GO:0050660">
    <property type="term" value="F:flavin adenine dinucleotide binding"/>
    <property type="evidence" value="ECO:0007669"/>
    <property type="project" value="InterPro"/>
</dbReference>
<dbReference type="SUPFAM" id="SSF56645">
    <property type="entry name" value="Acyl-CoA dehydrogenase NM domain-like"/>
    <property type="match status" value="1"/>
</dbReference>
<feature type="domain" description="Acyl-CoA dehydrogenase/oxidase N-terminal" evidence="9">
    <location>
        <begin position="1"/>
        <end position="107"/>
    </location>
</feature>
<evidence type="ECO:0000256" key="5">
    <source>
        <dbReference type="ARBA" id="ARBA00023002"/>
    </source>
</evidence>
<dbReference type="PANTHER" id="PTHR43884:SF12">
    <property type="entry name" value="ISOVALERYL-COA DEHYDROGENASE, MITOCHONDRIAL-RELATED"/>
    <property type="match status" value="1"/>
</dbReference>
<dbReference type="FunFam" id="1.10.540.10:FF:000002">
    <property type="entry name" value="Acyl-CoA dehydrogenase FadE19"/>
    <property type="match status" value="1"/>
</dbReference>
<dbReference type="PANTHER" id="PTHR43884">
    <property type="entry name" value="ACYL-COA DEHYDROGENASE"/>
    <property type="match status" value="1"/>
</dbReference>
<evidence type="ECO:0000256" key="6">
    <source>
        <dbReference type="RuleBase" id="RU362125"/>
    </source>
</evidence>
<keyword evidence="3 6" id="KW-0285">Flavoprotein</keyword>
<organism evidence="10 11">
    <name type="scientific">Metallumcola ferriviriculae</name>
    <dbReference type="NCBI Taxonomy" id="3039180"/>
    <lineage>
        <taxon>Bacteria</taxon>
        <taxon>Bacillati</taxon>
        <taxon>Bacillota</taxon>
        <taxon>Clostridia</taxon>
        <taxon>Neomoorellales</taxon>
        <taxon>Desulfitibacteraceae</taxon>
        <taxon>Metallumcola</taxon>
    </lineage>
</organism>
<dbReference type="InterPro" id="IPR009100">
    <property type="entry name" value="AcylCoA_DH/oxidase_NM_dom_sf"/>
</dbReference>
<dbReference type="Gene3D" id="1.10.540.10">
    <property type="entry name" value="Acyl-CoA dehydrogenase/oxidase, N-terminal domain"/>
    <property type="match status" value="1"/>
</dbReference>
<dbReference type="KEGG" id="dbc:MFMK1_002665"/>
<feature type="domain" description="Acyl-CoA dehydrogenase/oxidase C-terminal" evidence="7">
    <location>
        <begin position="218"/>
        <end position="366"/>
    </location>
</feature>
<feature type="domain" description="Acyl-CoA oxidase/dehydrogenase middle" evidence="8">
    <location>
        <begin position="111"/>
        <end position="206"/>
    </location>
</feature>
<dbReference type="FunFam" id="1.20.140.10:FF:000004">
    <property type="entry name" value="Acyl-CoA dehydrogenase FadE25"/>
    <property type="match status" value="1"/>
</dbReference>
<keyword evidence="5 6" id="KW-0560">Oxidoreductase</keyword>
<dbReference type="InterPro" id="IPR036250">
    <property type="entry name" value="AcylCo_DH-like_C"/>
</dbReference>
<evidence type="ECO:0000313" key="11">
    <source>
        <dbReference type="Proteomes" id="UP001329915"/>
    </source>
</evidence>
<dbReference type="Pfam" id="PF00441">
    <property type="entry name" value="Acyl-CoA_dh_1"/>
    <property type="match status" value="1"/>
</dbReference>
<comment type="cofactor">
    <cofactor evidence="1 6">
        <name>FAD</name>
        <dbReference type="ChEBI" id="CHEBI:57692"/>
    </cofactor>
</comment>
<dbReference type="InterPro" id="IPR046373">
    <property type="entry name" value="Acyl-CoA_Oxase/DH_mid-dom_sf"/>
</dbReference>
<evidence type="ECO:0000256" key="4">
    <source>
        <dbReference type="ARBA" id="ARBA00022827"/>
    </source>
</evidence>
<evidence type="ECO:0000259" key="7">
    <source>
        <dbReference type="Pfam" id="PF00441"/>
    </source>
</evidence>
<evidence type="ECO:0000259" key="8">
    <source>
        <dbReference type="Pfam" id="PF02770"/>
    </source>
</evidence>
<protein>
    <submittedName>
        <fullName evidence="10">Acyl-CoA dehydrogenase</fullName>
    </submittedName>
</protein>
<dbReference type="Pfam" id="PF02770">
    <property type="entry name" value="Acyl-CoA_dh_M"/>
    <property type="match status" value="1"/>
</dbReference>
<dbReference type="InterPro" id="IPR009075">
    <property type="entry name" value="AcylCo_DH/oxidase_C"/>
</dbReference>
<dbReference type="Gene3D" id="2.40.110.10">
    <property type="entry name" value="Butyryl-CoA Dehydrogenase, subunit A, domain 2"/>
    <property type="match status" value="1"/>
</dbReference>
<dbReference type="PIRSF" id="PIRSF016578">
    <property type="entry name" value="HsaA"/>
    <property type="match status" value="1"/>
</dbReference>
<evidence type="ECO:0000256" key="2">
    <source>
        <dbReference type="ARBA" id="ARBA00009347"/>
    </source>
</evidence>
<dbReference type="AlphaFoldDB" id="A0AAU0UPV8"/>
<dbReference type="PROSITE" id="PS00072">
    <property type="entry name" value="ACYL_COA_DH_1"/>
    <property type="match status" value="1"/>
</dbReference>
<dbReference type="Pfam" id="PF02771">
    <property type="entry name" value="Acyl-CoA_dh_N"/>
    <property type="match status" value="1"/>
</dbReference>
<keyword evidence="4 6" id="KW-0274">FAD</keyword>